<name>A0A1I5RN83_9GAMM</name>
<dbReference type="InterPro" id="IPR036265">
    <property type="entry name" value="HIT-like_sf"/>
</dbReference>
<accession>A0A1I5RN83</accession>
<dbReference type="AlphaFoldDB" id="A0A1I5RN83"/>
<organism evidence="3 4">
    <name type="scientific">Enterovibrio norvegicus DSM 15893</name>
    <dbReference type="NCBI Taxonomy" id="1121869"/>
    <lineage>
        <taxon>Bacteria</taxon>
        <taxon>Pseudomonadati</taxon>
        <taxon>Pseudomonadota</taxon>
        <taxon>Gammaproteobacteria</taxon>
        <taxon>Vibrionales</taxon>
        <taxon>Vibrionaceae</taxon>
        <taxon>Enterovibrio</taxon>
    </lineage>
</organism>
<dbReference type="GeneID" id="35870880"/>
<dbReference type="RefSeq" id="WP_017008840.1">
    <property type="nucleotide sequence ID" value="NZ_FOWR01000018.1"/>
</dbReference>
<protein>
    <submittedName>
        <fullName evidence="3">Diadenosine tetraphosphate (Ap4A) hydrolase</fullName>
    </submittedName>
</protein>
<evidence type="ECO:0000259" key="2">
    <source>
        <dbReference type="PROSITE" id="PS51084"/>
    </source>
</evidence>
<dbReference type="PIRSF" id="PIRSF000714">
    <property type="entry name" value="HIT"/>
    <property type="match status" value="1"/>
</dbReference>
<reference evidence="3 4" key="1">
    <citation type="submission" date="2016-10" db="EMBL/GenBank/DDBJ databases">
        <authorList>
            <person name="de Groot N.N."/>
        </authorList>
    </citation>
    <scope>NUCLEOTIDE SEQUENCE [LARGE SCALE GENOMIC DNA]</scope>
    <source>
        <strain evidence="3 4">DSM 15893</strain>
    </source>
</reference>
<dbReference type="EMBL" id="FOWR01000018">
    <property type="protein sequence ID" value="SFP59837.1"/>
    <property type="molecule type" value="Genomic_DNA"/>
</dbReference>
<dbReference type="Proteomes" id="UP000182692">
    <property type="component" value="Unassembled WGS sequence"/>
</dbReference>
<comment type="caution">
    <text evidence="1">Lacks conserved residue(s) required for the propagation of feature annotation.</text>
</comment>
<dbReference type="Pfam" id="PF01230">
    <property type="entry name" value="HIT"/>
    <property type="match status" value="1"/>
</dbReference>
<evidence type="ECO:0000256" key="1">
    <source>
        <dbReference type="PROSITE-ProRule" id="PRU00464"/>
    </source>
</evidence>
<dbReference type="Gene3D" id="3.30.428.10">
    <property type="entry name" value="HIT-like"/>
    <property type="match status" value="1"/>
</dbReference>
<evidence type="ECO:0000313" key="3">
    <source>
        <dbReference type="EMBL" id="SFP59837.1"/>
    </source>
</evidence>
<evidence type="ECO:0000313" key="4">
    <source>
        <dbReference type="Proteomes" id="UP000182692"/>
    </source>
</evidence>
<feature type="domain" description="HIT" evidence="2">
    <location>
        <begin position="36"/>
        <end position="104"/>
    </location>
</feature>
<gene>
    <name evidence="3" type="ORF">SAMN03084138_02610</name>
</gene>
<dbReference type="STRING" id="1121869.SAMN03084138_02610"/>
<dbReference type="InterPro" id="IPR026026">
    <property type="entry name" value="HIT_Hint"/>
</dbReference>
<dbReference type="PROSITE" id="PS51084">
    <property type="entry name" value="HIT_2"/>
    <property type="match status" value="1"/>
</dbReference>
<dbReference type="OrthoDB" id="9799145at2"/>
<proteinExistence type="predicted"/>
<dbReference type="InterPro" id="IPR011146">
    <property type="entry name" value="HIT-like"/>
</dbReference>
<keyword evidence="3" id="KW-0378">Hydrolase</keyword>
<dbReference type="SUPFAM" id="SSF54197">
    <property type="entry name" value="HIT-like"/>
    <property type="match status" value="1"/>
</dbReference>
<sequence>MAFDLHPRLAADTSWIGDFPLCRLLLIKEAIGPWFILVPKIADLREIHHLGDADQQQLMRESSLLSGIIEKETNPEKMNVAALGNMVPQLHIHHIARFTTDAAWPSPVWGNTPGNLRSEEEQSAEVEKWVAIFASHPEFTAA</sequence>
<dbReference type="GO" id="GO:0016787">
    <property type="term" value="F:hydrolase activity"/>
    <property type="evidence" value="ECO:0007669"/>
    <property type="project" value="UniProtKB-KW"/>
</dbReference>